<protein>
    <recommendedName>
        <fullName evidence="3">DUF4926 domain-containing protein</fullName>
    </recommendedName>
</protein>
<sequence>MQTAAPAQYDMVELIDDVIHYGTLIPSGTRGTIVDLQGTPVKAYTVEFDHKLFGEAFLPDLEASQFRILRSENQ</sequence>
<organism evidence="1 2">
    <name type="scientific">Halocynthiibacter styelae</name>
    <dbReference type="NCBI Taxonomy" id="2761955"/>
    <lineage>
        <taxon>Bacteria</taxon>
        <taxon>Pseudomonadati</taxon>
        <taxon>Pseudomonadota</taxon>
        <taxon>Alphaproteobacteria</taxon>
        <taxon>Rhodobacterales</taxon>
        <taxon>Paracoccaceae</taxon>
        <taxon>Halocynthiibacter</taxon>
    </lineage>
</organism>
<keyword evidence="2" id="KW-1185">Reference proteome</keyword>
<reference evidence="1" key="1">
    <citation type="submission" date="2020-10" db="EMBL/GenBank/DDBJ databases">
        <title>Paenihalocynthiibacter styelae gen. nov., sp. nov., isolated from stalked sea squirt Styela clava.</title>
        <authorList>
            <person name="Kim Y.-O."/>
            <person name="Yoon J.-H."/>
        </authorList>
    </citation>
    <scope>NUCLEOTIDE SEQUENCE</scope>
    <source>
        <strain evidence="1">MYP1-1</strain>
    </source>
</reference>
<dbReference type="Proteomes" id="UP000640583">
    <property type="component" value="Unassembled WGS sequence"/>
</dbReference>
<dbReference type="AlphaFoldDB" id="A0A8J7LKB4"/>
<proteinExistence type="predicted"/>
<dbReference type="RefSeq" id="WP_228847183.1">
    <property type="nucleotide sequence ID" value="NZ_JADCKQ010000001.1"/>
</dbReference>
<comment type="caution">
    <text evidence="1">The sequence shown here is derived from an EMBL/GenBank/DDBJ whole genome shotgun (WGS) entry which is preliminary data.</text>
</comment>
<gene>
    <name evidence="1" type="ORF">H1D41_01140</name>
</gene>
<evidence type="ECO:0000313" key="2">
    <source>
        <dbReference type="Proteomes" id="UP000640583"/>
    </source>
</evidence>
<dbReference type="EMBL" id="JADCKQ010000001">
    <property type="protein sequence ID" value="MBI1492234.1"/>
    <property type="molecule type" value="Genomic_DNA"/>
</dbReference>
<evidence type="ECO:0008006" key="3">
    <source>
        <dbReference type="Google" id="ProtNLM"/>
    </source>
</evidence>
<name>A0A8J7LKB4_9RHOB</name>
<accession>A0A8J7LKB4</accession>
<evidence type="ECO:0000313" key="1">
    <source>
        <dbReference type="EMBL" id="MBI1492234.1"/>
    </source>
</evidence>